<proteinExistence type="predicted"/>
<reference evidence="2 3" key="1">
    <citation type="submission" date="2016-10" db="EMBL/GenBank/DDBJ databases">
        <authorList>
            <person name="de Groot N.N."/>
        </authorList>
    </citation>
    <scope>NUCLEOTIDE SEQUENCE [LARGE SCALE GENOMIC DNA]</scope>
    <source>
        <strain evidence="3">DSM 938 / 37b4</strain>
    </source>
</reference>
<dbReference type="Pfam" id="PF13274">
    <property type="entry name" value="SocA_Panacea"/>
    <property type="match status" value="1"/>
</dbReference>
<sequence>MNVYSAEIIADYFRSRTDADVGDLISNLKLQKLCYYAAGVMAAARQNDEFPLFAEPIEAWQHGPVVPAIYHKFKEHGSNGIPPIVGGDFSDIDARDRAVLDDVYNFYGQYSAWKLRNMTHEEAPWLNAYDQADDTITTAALREFFSQEFDEDYLQSYRTAH</sequence>
<dbReference type="EMBL" id="FNAY01000056">
    <property type="protein sequence ID" value="SDG30841.1"/>
    <property type="molecule type" value="Genomic_DNA"/>
</dbReference>
<protein>
    <submittedName>
        <fullName evidence="2">Uncharacterized phage-associated protein</fullName>
    </submittedName>
</protein>
<evidence type="ECO:0000313" key="3">
    <source>
        <dbReference type="Proteomes" id="UP000183812"/>
    </source>
</evidence>
<evidence type="ECO:0000259" key="1">
    <source>
        <dbReference type="Pfam" id="PF13274"/>
    </source>
</evidence>
<dbReference type="InterPro" id="IPR025272">
    <property type="entry name" value="SocA_Panacea"/>
</dbReference>
<dbReference type="AlphaFoldDB" id="A0A1G7T6I7"/>
<feature type="domain" description="Antitoxin SocA-like Panacea" evidence="1">
    <location>
        <begin position="30"/>
        <end position="125"/>
    </location>
</feature>
<accession>A0A1G7T6I7</accession>
<name>A0A1G7T6I7_RHOCA</name>
<gene>
    <name evidence="2" type="ORF">SAMN04244550_03750</name>
</gene>
<dbReference type="RefSeq" id="WP_074556298.1">
    <property type="nucleotide sequence ID" value="NZ_CP119563.1"/>
</dbReference>
<dbReference type="Proteomes" id="UP000183812">
    <property type="component" value="Unassembled WGS sequence"/>
</dbReference>
<organism evidence="2 3">
    <name type="scientific">Rhodobacter capsulatus</name>
    <name type="common">Rhodopseudomonas capsulata</name>
    <dbReference type="NCBI Taxonomy" id="1061"/>
    <lineage>
        <taxon>Bacteria</taxon>
        <taxon>Pseudomonadati</taxon>
        <taxon>Pseudomonadota</taxon>
        <taxon>Alphaproteobacteria</taxon>
        <taxon>Rhodobacterales</taxon>
        <taxon>Rhodobacter group</taxon>
        <taxon>Rhodobacter</taxon>
    </lineage>
</organism>
<dbReference type="OrthoDB" id="9799173at2"/>
<evidence type="ECO:0000313" key="2">
    <source>
        <dbReference type="EMBL" id="SDG30841.1"/>
    </source>
</evidence>